<dbReference type="EMBL" id="JAAALK010000290">
    <property type="protein sequence ID" value="KAG8047958.1"/>
    <property type="molecule type" value="Genomic_DNA"/>
</dbReference>
<protein>
    <submittedName>
        <fullName evidence="2">Uncharacterized protein</fullName>
    </submittedName>
</protein>
<dbReference type="AlphaFoldDB" id="A0A8J5VHU5"/>
<comment type="caution">
    <text evidence="2">The sequence shown here is derived from an EMBL/GenBank/DDBJ whole genome shotgun (WGS) entry which is preliminary data.</text>
</comment>
<sequence>MGSSRRRVRSASCAMSRSVLSSSVALASSMTDAPPRPRPSKTLTVHHCHGDNDLPHLDPLLRTPGPPTTLPICLRLHDGGGVRPRGPEVAPAQVHGCSSYMASFPSQLLDIKNWFSSYVYEPPEVPKLAAGHGDDSGSETHDPLEDEVPDSLGQSQALGVSLAGDVVQWLLTGCNIMVLSQKGKEKEELGPGKKSCATVQVQAFREGTKGLGSSLWQ</sequence>
<organism evidence="2 3">
    <name type="scientific">Zizania palustris</name>
    <name type="common">Northern wild rice</name>
    <dbReference type="NCBI Taxonomy" id="103762"/>
    <lineage>
        <taxon>Eukaryota</taxon>
        <taxon>Viridiplantae</taxon>
        <taxon>Streptophyta</taxon>
        <taxon>Embryophyta</taxon>
        <taxon>Tracheophyta</taxon>
        <taxon>Spermatophyta</taxon>
        <taxon>Magnoliopsida</taxon>
        <taxon>Liliopsida</taxon>
        <taxon>Poales</taxon>
        <taxon>Poaceae</taxon>
        <taxon>BOP clade</taxon>
        <taxon>Oryzoideae</taxon>
        <taxon>Oryzeae</taxon>
        <taxon>Zizaniinae</taxon>
        <taxon>Zizania</taxon>
    </lineage>
</organism>
<accession>A0A8J5VHU5</accession>
<dbReference type="Proteomes" id="UP000729402">
    <property type="component" value="Unassembled WGS sequence"/>
</dbReference>
<dbReference type="OrthoDB" id="1847229at2759"/>
<proteinExistence type="predicted"/>
<feature type="compositionally biased region" description="Basic and acidic residues" evidence="1">
    <location>
        <begin position="132"/>
        <end position="143"/>
    </location>
</feature>
<reference evidence="2" key="2">
    <citation type="submission" date="2021-02" db="EMBL/GenBank/DDBJ databases">
        <authorList>
            <person name="Kimball J.A."/>
            <person name="Haas M.W."/>
            <person name="Macchietto M."/>
            <person name="Kono T."/>
            <person name="Duquette J."/>
            <person name="Shao M."/>
        </authorList>
    </citation>
    <scope>NUCLEOTIDE SEQUENCE</scope>
    <source>
        <tissue evidence="2">Fresh leaf tissue</tissue>
    </source>
</reference>
<reference evidence="2" key="1">
    <citation type="journal article" date="2021" name="bioRxiv">
        <title>Whole Genome Assembly and Annotation of Northern Wild Rice, Zizania palustris L., Supports a Whole Genome Duplication in the Zizania Genus.</title>
        <authorList>
            <person name="Haas M."/>
            <person name="Kono T."/>
            <person name="Macchietto M."/>
            <person name="Millas R."/>
            <person name="McGilp L."/>
            <person name="Shao M."/>
            <person name="Duquette J."/>
            <person name="Hirsch C.N."/>
            <person name="Kimball J."/>
        </authorList>
    </citation>
    <scope>NUCLEOTIDE SEQUENCE</scope>
    <source>
        <tissue evidence="2">Fresh leaf tissue</tissue>
    </source>
</reference>
<feature type="region of interest" description="Disordered" evidence="1">
    <location>
        <begin position="126"/>
        <end position="152"/>
    </location>
</feature>
<evidence type="ECO:0000313" key="2">
    <source>
        <dbReference type="EMBL" id="KAG8047958.1"/>
    </source>
</evidence>
<dbReference type="PANTHER" id="PTHR36368">
    <property type="entry name" value="ATP-DEPENDENT CASEINOLYTIC PROTEASE/CROTONASE FAMILY PROTEIN"/>
    <property type="match status" value="1"/>
</dbReference>
<dbReference type="PANTHER" id="PTHR36368:SF1">
    <property type="entry name" value="ATP-DEPENDENT CASEINOLYTIC PROTEASE_CROTONASE FAMILY PROTEIN"/>
    <property type="match status" value="1"/>
</dbReference>
<keyword evidence="3" id="KW-1185">Reference proteome</keyword>
<evidence type="ECO:0000256" key="1">
    <source>
        <dbReference type="SAM" id="MobiDB-lite"/>
    </source>
</evidence>
<evidence type="ECO:0000313" key="3">
    <source>
        <dbReference type="Proteomes" id="UP000729402"/>
    </source>
</evidence>
<gene>
    <name evidence="2" type="ORF">GUJ93_ZPchr0008g12537</name>
</gene>
<name>A0A8J5VHU5_ZIZPA</name>